<dbReference type="PANTHER" id="PTHR43798">
    <property type="entry name" value="MONOACYLGLYCEROL LIPASE"/>
    <property type="match status" value="1"/>
</dbReference>
<dbReference type="InterPro" id="IPR000073">
    <property type="entry name" value="AB_hydrolase_1"/>
</dbReference>
<dbReference type="Gene3D" id="3.40.50.1820">
    <property type="entry name" value="alpha/beta hydrolase"/>
    <property type="match status" value="1"/>
</dbReference>
<dbReference type="GO" id="GO:0016787">
    <property type="term" value="F:hydrolase activity"/>
    <property type="evidence" value="ECO:0007669"/>
    <property type="project" value="UniProtKB-KW"/>
</dbReference>
<gene>
    <name evidence="3" type="ORF">GCM10022212_07940</name>
</gene>
<dbReference type="PANTHER" id="PTHR43798:SF33">
    <property type="entry name" value="HYDROLASE, PUTATIVE (AFU_ORTHOLOGUE AFUA_2G14860)-RELATED"/>
    <property type="match status" value="1"/>
</dbReference>
<keyword evidence="1" id="KW-0732">Signal</keyword>
<dbReference type="InterPro" id="IPR050266">
    <property type="entry name" value="AB_hydrolase_sf"/>
</dbReference>
<dbReference type="EMBL" id="BAAAZE010000005">
    <property type="protein sequence ID" value="GAA4015506.1"/>
    <property type="molecule type" value="Genomic_DNA"/>
</dbReference>
<keyword evidence="3" id="KW-0378">Hydrolase</keyword>
<dbReference type="Pfam" id="PF00561">
    <property type="entry name" value="Abhydrolase_1"/>
    <property type="match status" value="1"/>
</dbReference>
<proteinExistence type="predicted"/>
<name>A0ABP7SSB8_9BURK</name>
<dbReference type="SUPFAM" id="SSF53474">
    <property type="entry name" value="alpha/beta-Hydrolases"/>
    <property type="match status" value="1"/>
</dbReference>
<evidence type="ECO:0000313" key="3">
    <source>
        <dbReference type="EMBL" id="GAA4015506.1"/>
    </source>
</evidence>
<evidence type="ECO:0000313" key="4">
    <source>
        <dbReference type="Proteomes" id="UP001501353"/>
    </source>
</evidence>
<feature type="domain" description="AB hydrolase-1" evidence="2">
    <location>
        <begin position="55"/>
        <end position="334"/>
    </location>
</feature>
<comment type="caution">
    <text evidence="3">The sequence shown here is derived from an EMBL/GenBank/DDBJ whole genome shotgun (WGS) entry which is preliminary data.</text>
</comment>
<dbReference type="Proteomes" id="UP001501353">
    <property type="component" value="Unassembled WGS sequence"/>
</dbReference>
<reference evidence="4" key="1">
    <citation type="journal article" date="2019" name="Int. J. Syst. Evol. Microbiol.">
        <title>The Global Catalogue of Microorganisms (GCM) 10K type strain sequencing project: providing services to taxonomists for standard genome sequencing and annotation.</title>
        <authorList>
            <consortium name="The Broad Institute Genomics Platform"/>
            <consortium name="The Broad Institute Genome Sequencing Center for Infectious Disease"/>
            <person name="Wu L."/>
            <person name="Ma J."/>
        </authorList>
    </citation>
    <scope>NUCLEOTIDE SEQUENCE [LARGE SCALE GENOMIC DNA]</scope>
    <source>
        <strain evidence="4">JCM 16673</strain>
    </source>
</reference>
<organism evidence="3 4">
    <name type="scientific">Actimicrobium antarcticum</name>
    <dbReference type="NCBI Taxonomy" id="1051899"/>
    <lineage>
        <taxon>Bacteria</taxon>
        <taxon>Pseudomonadati</taxon>
        <taxon>Pseudomonadota</taxon>
        <taxon>Betaproteobacteria</taxon>
        <taxon>Burkholderiales</taxon>
        <taxon>Oxalobacteraceae</taxon>
        <taxon>Actimicrobium</taxon>
    </lineage>
</organism>
<dbReference type="InterPro" id="IPR029058">
    <property type="entry name" value="AB_hydrolase_fold"/>
</dbReference>
<protein>
    <submittedName>
        <fullName evidence="3">Alpha/beta fold hydrolase</fullName>
    </submittedName>
</protein>
<evidence type="ECO:0000259" key="2">
    <source>
        <dbReference type="Pfam" id="PF00561"/>
    </source>
</evidence>
<keyword evidence="4" id="KW-1185">Reference proteome</keyword>
<feature type="chain" id="PRO_5046178589" evidence="1">
    <location>
        <begin position="21"/>
        <end position="349"/>
    </location>
</feature>
<evidence type="ECO:0000256" key="1">
    <source>
        <dbReference type="SAM" id="SignalP"/>
    </source>
</evidence>
<dbReference type="RefSeq" id="WP_344761940.1">
    <property type="nucleotide sequence ID" value="NZ_BAAAZE010000005.1"/>
</dbReference>
<accession>A0ABP7SSB8</accession>
<feature type="signal peptide" evidence="1">
    <location>
        <begin position="1"/>
        <end position="20"/>
    </location>
</feature>
<sequence length="349" mass="39445">MYLRFVMLITLILSMAAAIAAQQQRDEYIDAADPGIKLFVRSKQPETPIRATEDNVVLFIHGATYPSTPDFDLQYKDYSWADWMVSKGYIVYMFDKRNYGFSSRENVMDQPAANNRPATRSYLAIRDIGAVVDHIRKRHNISKVSLIGWSWGATTAGFYTSLNSEKVKKLVMYAPAYAYAQHTNLGAGSGSQDKRKPNEFNYAMGAYRLGTKSGNDNRWDGEIPVADKSSFREEGVRDAFALEALKTDPTSESRTPPSLRAPNGVMEDSFMQATGRRIWNAGSIYVPTLVIAGEFDTWSFPEDRDLLMRDLTNAPVKKSVLIKNATHFVLFEKPRFEFFEAISDFIKTP</sequence>